<evidence type="ECO:0000313" key="1">
    <source>
        <dbReference type="EMBL" id="ROO24194.1"/>
    </source>
</evidence>
<protein>
    <submittedName>
        <fullName evidence="1">Rieske (2Fe-2S) region</fullName>
    </submittedName>
</protein>
<sequence length="362" mass="40200">MSRRPELGYLDEGVNLDDADLYRRAIEEASNCTLLPPAAYRSLVFTHLEDERVWTRDWVCIGTEHDVVADGDMLPYTVGYHGIHVRRDPDGALVGAFNMAQHGGCRMVPLQCQNGTKTGCSFTSCGYSRDRGPITSAELEQGSGASHQYLGLRPERLLPVQVDTQSALIFVNLDLDASPMAKGRKAHNLVPAIDDTRTAERWFEFDCNWKLLAQHLLAMDEARAPAIGDYAWLHGVSGELNVAWCFPNLLVLSNGSSRCVIVLQPTAIGRTLCRVQVFSAPDDGSDWFDRVEARGQSGVWSMAALSRSWRNEDDGSGSSATQPLQRDPAGIWGQRRLVERITKTISSRDELQLFGRAKEYMI</sequence>
<organism evidence="1 2">
    <name type="scientific">Salinisphaera orenii MK-B5</name>
    <dbReference type="NCBI Taxonomy" id="856730"/>
    <lineage>
        <taxon>Bacteria</taxon>
        <taxon>Pseudomonadati</taxon>
        <taxon>Pseudomonadota</taxon>
        <taxon>Gammaproteobacteria</taxon>
        <taxon>Salinisphaerales</taxon>
        <taxon>Salinisphaeraceae</taxon>
        <taxon>Salinisphaera</taxon>
    </lineage>
</organism>
<reference evidence="1 2" key="1">
    <citation type="submission" date="2013-10" db="EMBL/GenBank/DDBJ databases">
        <title>Salinisphaera orenii MK-B5 Genome Sequencing.</title>
        <authorList>
            <person name="Lai Q."/>
            <person name="Li C."/>
            <person name="Shao Z."/>
        </authorList>
    </citation>
    <scope>NUCLEOTIDE SEQUENCE [LARGE SCALE GENOMIC DNA]</scope>
    <source>
        <strain evidence="1 2">MK-B5</strain>
    </source>
</reference>
<name>A0A423PF41_9GAMM</name>
<dbReference type="Gene3D" id="3.90.380.10">
    <property type="entry name" value="Naphthalene 1,2-dioxygenase Alpha Subunit, Chain A, domain 1"/>
    <property type="match status" value="1"/>
</dbReference>
<evidence type="ECO:0000313" key="2">
    <source>
        <dbReference type="Proteomes" id="UP000283993"/>
    </source>
</evidence>
<keyword evidence="2" id="KW-1185">Reference proteome</keyword>
<dbReference type="GO" id="GO:0051537">
    <property type="term" value="F:2 iron, 2 sulfur cluster binding"/>
    <property type="evidence" value="ECO:0007669"/>
    <property type="project" value="InterPro"/>
</dbReference>
<dbReference type="PANTHER" id="PTHR43756:SF5">
    <property type="entry name" value="CHOLINE MONOOXYGENASE, CHLOROPLASTIC"/>
    <property type="match status" value="1"/>
</dbReference>
<comment type="caution">
    <text evidence="1">The sequence shown here is derived from an EMBL/GenBank/DDBJ whole genome shotgun (WGS) entry which is preliminary data.</text>
</comment>
<dbReference type="RefSeq" id="WP_123632210.1">
    <property type="nucleotide sequence ID" value="NZ_AYKH01000043.1"/>
</dbReference>
<gene>
    <name evidence="1" type="ORF">SAOR_15395</name>
</gene>
<dbReference type="InterPro" id="IPR036922">
    <property type="entry name" value="Rieske_2Fe-2S_sf"/>
</dbReference>
<dbReference type="PANTHER" id="PTHR43756">
    <property type="entry name" value="CHOLINE MONOOXYGENASE, CHLOROPLASTIC"/>
    <property type="match status" value="1"/>
</dbReference>
<dbReference type="SUPFAM" id="SSF55961">
    <property type="entry name" value="Bet v1-like"/>
    <property type="match status" value="1"/>
</dbReference>
<dbReference type="Gene3D" id="2.102.10.10">
    <property type="entry name" value="Rieske [2Fe-2S] iron-sulphur domain"/>
    <property type="match status" value="1"/>
</dbReference>
<dbReference type="InterPro" id="IPR001663">
    <property type="entry name" value="Rng_hydr_dOase-A"/>
</dbReference>
<dbReference type="Proteomes" id="UP000283993">
    <property type="component" value="Unassembled WGS sequence"/>
</dbReference>
<accession>A0A423PF41</accession>
<dbReference type="SUPFAM" id="SSF50022">
    <property type="entry name" value="ISP domain"/>
    <property type="match status" value="1"/>
</dbReference>
<proteinExistence type="predicted"/>
<dbReference type="EMBL" id="AYKH01000043">
    <property type="protein sequence ID" value="ROO24194.1"/>
    <property type="molecule type" value="Genomic_DNA"/>
</dbReference>
<dbReference type="AlphaFoldDB" id="A0A423PF41"/>